<evidence type="ECO:0000313" key="1">
    <source>
        <dbReference type="EMBL" id="ACZ01903.1"/>
    </source>
</evidence>
<accession>D1AVZ3</accession>
<organism evidence="1 2">
    <name type="scientific">Streptobacillus moniliformis (strain ATCC 14647 / DSM 12112 / NCTC 10651 / 9901)</name>
    <dbReference type="NCBI Taxonomy" id="519441"/>
    <lineage>
        <taxon>Bacteria</taxon>
        <taxon>Fusobacteriati</taxon>
        <taxon>Fusobacteriota</taxon>
        <taxon>Fusobacteriia</taxon>
        <taxon>Fusobacteriales</taxon>
        <taxon>Leptotrichiaceae</taxon>
        <taxon>Streptobacillus</taxon>
    </lineage>
</organism>
<dbReference type="HOGENOM" id="CLU_094978_1_0_0"/>
<evidence type="ECO:0008006" key="3">
    <source>
        <dbReference type="Google" id="ProtNLM"/>
    </source>
</evidence>
<dbReference type="AlphaFoldDB" id="D1AVZ3"/>
<sequence length="198" mass="21958">MKKLLMIPLLGIISLSLNISGPKYRLEMGLGGKVAVDSTFSNEGVQKATEPNGTKVTYYYGGESKGFIEFSSDWKLKINEKCDINFGPRIKLLNISHIAKNIFFFLGITAGAGFEFNYNIRENVKFYTGIDGLIGMGTFMNLNNSSSKDTESKKISVIYDFIPESNVTVGTKINDKYNVGLFVDILQGYFGLKAGYTF</sequence>
<proteinExistence type="predicted"/>
<evidence type="ECO:0000313" key="2">
    <source>
        <dbReference type="Proteomes" id="UP000002072"/>
    </source>
</evidence>
<protein>
    <recommendedName>
        <fullName evidence="3">Outer membrane protein beta-barrel domain-containing protein</fullName>
    </recommendedName>
</protein>
<reference evidence="1 2" key="1">
    <citation type="journal article" date="2009" name="Stand. Genomic Sci.">
        <title>Complete genome sequence of Streptobacillus moniliformis type strain (9901T).</title>
        <authorList>
            <person name="Nolan M."/>
            <person name="Gronow S."/>
            <person name="Lapidus A."/>
            <person name="Ivanova N."/>
            <person name="Copeland A."/>
            <person name="Lucas S."/>
            <person name="Del Rio T.G."/>
            <person name="Chen F."/>
            <person name="Tice H."/>
            <person name="Pitluck S."/>
            <person name="Cheng J.F."/>
            <person name="Sims D."/>
            <person name="Meincke L."/>
            <person name="Bruce D."/>
            <person name="Goodwin L."/>
            <person name="Brettin T."/>
            <person name="Han C."/>
            <person name="Detter J.C."/>
            <person name="Ovchinikova G."/>
            <person name="Pati A."/>
            <person name="Mavromatis K."/>
            <person name="Mikhailova N."/>
            <person name="Chen A."/>
            <person name="Palaniappan K."/>
            <person name="Land M."/>
            <person name="Hauser L."/>
            <person name="Chang Y.J."/>
            <person name="Jeffries C.D."/>
            <person name="Rohde M."/>
            <person name="Sproer C."/>
            <person name="Goker M."/>
            <person name="Bristow J."/>
            <person name="Eisen J.A."/>
            <person name="Markowitz V."/>
            <person name="Hugenholtz P."/>
            <person name="Kyrpides N.C."/>
            <person name="Klenk H.P."/>
            <person name="Chain P."/>
        </authorList>
    </citation>
    <scope>NUCLEOTIDE SEQUENCE [LARGE SCALE GENOMIC DNA]</scope>
    <source>
        <strain evidence="2">ATCC 14647 / DSM 12112 / NCTC 10651 / 9901</strain>
    </source>
</reference>
<dbReference type="KEGG" id="smf:Smon_1470"/>
<dbReference type="STRING" id="519441.Smon_1470"/>
<dbReference type="Proteomes" id="UP000002072">
    <property type="component" value="Chromosome"/>
</dbReference>
<name>D1AVZ3_STRM9</name>
<dbReference type="OrthoDB" id="95536at2"/>
<gene>
    <name evidence="1" type="ordered locus">Smon_1470</name>
</gene>
<keyword evidence="2" id="KW-1185">Reference proteome</keyword>
<dbReference type="RefSeq" id="WP_012859449.1">
    <property type="nucleotide sequence ID" value="NC_013515.1"/>
</dbReference>
<dbReference type="GeneID" id="29673601"/>
<dbReference type="EMBL" id="CP001779">
    <property type="protein sequence ID" value="ACZ01903.1"/>
    <property type="molecule type" value="Genomic_DNA"/>
</dbReference>